<keyword evidence="2" id="KW-1185">Reference proteome</keyword>
<evidence type="ECO:0000313" key="1">
    <source>
        <dbReference type="EMBL" id="KAF3859611.1"/>
    </source>
</evidence>
<name>A0A7J5ZEP8_DISMA</name>
<dbReference type="Proteomes" id="UP000518266">
    <property type="component" value="Unassembled WGS sequence"/>
</dbReference>
<sequence length="136" mass="15639">MQKRFLVDTIRNLHRRCLAENNVRSKWCTLCVTHRGERTVFCFRLRRGHTDRLHLKLMNGRRQKTCPIKKHPGTAGCDTVTSVSFIFHPDSNRTFGQGKIDRAVCGGDDSACRAQRFFSEVSSESIDCSYSSSHFR</sequence>
<dbReference type="EMBL" id="JAAKFY010000003">
    <property type="protein sequence ID" value="KAF3859611.1"/>
    <property type="molecule type" value="Genomic_DNA"/>
</dbReference>
<proteinExistence type="predicted"/>
<reference evidence="1 2" key="1">
    <citation type="submission" date="2020-03" db="EMBL/GenBank/DDBJ databases">
        <title>Dissostichus mawsoni Genome sequencing and assembly.</title>
        <authorList>
            <person name="Park H."/>
        </authorList>
    </citation>
    <scope>NUCLEOTIDE SEQUENCE [LARGE SCALE GENOMIC DNA]</scope>
    <source>
        <strain evidence="1">DM0001</strain>
        <tissue evidence="1">Muscle</tissue>
    </source>
</reference>
<protein>
    <submittedName>
        <fullName evidence="1">Uncharacterized protein</fullName>
    </submittedName>
</protein>
<dbReference type="AlphaFoldDB" id="A0A7J5ZEP8"/>
<comment type="caution">
    <text evidence="1">The sequence shown here is derived from an EMBL/GenBank/DDBJ whole genome shotgun (WGS) entry which is preliminary data.</text>
</comment>
<accession>A0A7J5ZEP8</accession>
<gene>
    <name evidence="1" type="ORF">F7725_022010</name>
</gene>
<organism evidence="1 2">
    <name type="scientific">Dissostichus mawsoni</name>
    <name type="common">Antarctic cod</name>
    <dbReference type="NCBI Taxonomy" id="36200"/>
    <lineage>
        <taxon>Eukaryota</taxon>
        <taxon>Metazoa</taxon>
        <taxon>Chordata</taxon>
        <taxon>Craniata</taxon>
        <taxon>Vertebrata</taxon>
        <taxon>Euteleostomi</taxon>
        <taxon>Actinopterygii</taxon>
        <taxon>Neopterygii</taxon>
        <taxon>Teleostei</taxon>
        <taxon>Neoteleostei</taxon>
        <taxon>Acanthomorphata</taxon>
        <taxon>Eupercaria</taxon>
        <taxon>Perciformes</taxon>
        <taxon>Notothenioidei</taxon>
        <taxon>Nototheniidae</taxon>
        <taxon>Dissostichus</taxon>
    </lineage>
</organism>
<evidence type="ECO:0000313" key="2">
    <source>
        <dbReference type="Proteomes" id="UP000518266"/>
    </source>
</evidence>